<dbReference type="InterPro" id="IPR024935">
    <property type="entry name" value="Rubredoxin_dom"/>
</dbReference>
<organism evidence="6 7">
    <name type="scientific">Clostridium cibarium</name>
    <dbReference type="NCBI Taxonomy" id="2762247"/>
    <lineage>
        <taxon>Bacteria</taxon>
        <taxon>Bacillati</taxon>
        <taxon>Bacillota</taxon>
        <taxon>Clostridia</taxon>
        <taxon>Eubacteriales</taxon>
        <taxon>Clostridiaceae</taxon>
        <taxon>Clostridium</taxon>
    </lineage>
</organism>
<evidence type="ECO:0000256" key="2">
    <source>
        <dbReference type="ARBA" id="ARBA00022723"/>
    </source>
</evidence>
<keyword evidence="4" id="KW-0408">Iron</keyword>
<evidence type="ECO:0000313" key="6">
    <source>
        <dbReference type="EMBL" id="MBD7912173.1"/>
    </source>
</evidence>
<comment type="caution">
    <text evidence="6">The sequence shown here is derived from an EMBL/GenBank/DDBJ whole genome shotgun (WGS) entry which is preliminary data.</text>
</comment>
<dbReference type="PANTHER" id="PTHR48136">
    <property type="entry name" value="RUBREDOXIN-LIKE SUPERFAMILY PROTEIN"/>
    <property type="match status" value="1"/>
</dbReference>
<evidence type="ECO:0000313" key="7">
    <source>
        <dbReference type="Proteomes" id="UP000627781"/>
    </source>
</evidence>
<dbReference type="InterPro" id="IPR024934">
    <property type="entry name" value="Rubredoxin-like_dom"/>
</dbReference>
<dbReference type="SUPFAM" id="SSF57802">
    <property type="entry name" value="Rubredoxin-like"/>
    <property type="match status" value="1"/>
</dbReference>
<evidence type="ECO:0000256" key="3">
    <source>
        <dbReference type="ARBA" id="ARBA00022982"/>
    </source>
</evidence>
<proteinExistence type="predicted"/>
<protein>
    <submittedName>
        <fullName evidence="6">Rubredoxin</fullName>
    </submittedName>
</protein>
<accession>A0ABR8PVL3</accession>
<keyword evidence="1" id="KW-0813">Transport</keyword>
<keyword evidence="7" id="KW-1185">Reference proteome</keyword>
<dbReference type="Gene3D" id="2.20.28.10">
    <property type="match status" value="1"/>
</dbReference>
<gene>
    <name evidence="6" type="ORF">H9661_12480</name>
</gene>
<dbReference type="PROSITE" id="PS50903">
    <property type="entry name" value="RUBREDOXIN_LIKE"/>
    <property type="match status" value="1"/>
</dbReference>
<sequence length="70" mass="8478">MNYGYYRKINNGKTLDEPKEKINHEERKAIYECTVCQYVYDEDIPFEELPKDYMCPMCKQPKSTFEKINI</sequence>
<reference evidence="6 7" key="1">
    <citation type="submission" date="2020-08" db="EMBL/GenBank/DDBJ databases">
        <title>A Genomic Blueprint of the Chicken Gut Microbiome.</title>
        <authorList>
            <person name="Gilroy R."/>
            <person name="Ravi A."/>
            <person name="Getino M."/>
            <person name="Pursley I."/>
            <person name="Horton D.L."/>
            <person name="Alikhan N.-F."/>
            <person name="Baker D."/>
            <person name="Gharbi K."/>
            <person name="Hall N."/>
            <person name="Watson M."/>
            <person name="Adriaenssens E.M."/>
            <person name="Foster-Nyarko E."/>
            <person name="Jarju S."/>
            <person name="Secka A."/>
            <person name="Antonio M."/>
            <person name="Oren A."/>
            <person name="Chaudhuri R."/>
            <person name="La Ragione R.M."/>
            <person name="Hildebrand F."/>
            <person name="Pallen M.J."/>
        </authorList>
    </citation>
    <scope>NUCLEOTIDE SEQUENCE [LARGE SCALE GENOMIC DNA]</scope>
    <source>
        <strain evidence="6 7">Sa3CVN1</strain>
    </source>
</reference>
<evidence type="ECO:0000256" key="4">
    <source>
        <dbReference type="ARBA" id="ARBA00023004"/>
    </source>
</evidence>
<dbReference type="RefSeq" id="WP_143317626.1">
    <property type="nucleotide sequence ID" value="NZ_JACSRA010000020.1"/>
</dbReference>
<dbReference type="Proteomes" id="UP000627781">
    <property type="component" value="Unassembled WGS sequence"/>
</dbReference>
<name>A0ABR8PVL3_9CLOT</name>
<feature type="domain" description="Rubredoxin-like" evidence="5">
    <location>
        <begin position="28"/>
        <end position="68"/>
    </location>
</feature>
<dbReference type="Pfam" id="PF00301">
    <property type="entry name" value="Rubredoxin"/>
    <property type="match status" value="1"/>
</dbReference>
<keyword evidence="2" id="KW-0479">Metal-binding</keyword>
<dbReference type="EMBL" id="JACSRA010000020">
    <property type="protein sequence ID" value="MBD7912173.1"/>
    <property type="molecule type" value="Genomic_DNA"/>
</dbReference>
<evidence type="ECO:0000259" key="5">
    <source>
        <dbReference type="PROSITE" id="PS50903"/>
    </source>
</evidence>
<dbReference type="PANTHER" id="PTHR48136:SF1">
    <property type="entry name" value="RUBREDOXIN-LIKE SUPERFAMILY PROTEIN"/>
    <property type="match status" value="1"/>
</dbReference>
<keyword evidence="3" id="KW-0249">Electron transport</keyword>
<evidence type="ECO:0000256" key="1">
    <source>
        <dbReference type="ARBA" id="ARBA00022448"/>
    </source>
</evidence>